<dbReference type="STRING" id="1962155.B1813_06295"/>
<reference evidence="2 3" key="1">
    <citation type="submission" date="2017-02" db="EMBL/GenBank/DDBJ databases">
        <title>Draft genome of Saccharomonospora sp. 154.</title>
        <authorList>
            <person name="Alonso-Carmona G.S."/>
            <person name="De La Haba R."/>
            <person name="Vera-Gargallo B."/>
            <person name="Sandoval-Trujillo A.H."/>
            <person name="Ramirez-Duran N."/>
            <person name="Ventosa A."/>
        </authorList>
    </citation>
    <scope>NUCLEOTIDE SEQUENCE [LARGE SCALE GENOMIC DNA]</scope>
    <source>
        <strain evidence="2 3">LRS4.154</strain>
    </source>
</reference>
<dbReference type="GO" id="GO:0055070">
    <property type="term" value="P:copper ion homeostasis"/>
    <property type="evidence" value="ECO:0007669"/>
    <property type="project" value="InterPro"/>
</dbReference>
<dbReference type="InterPro" id="IPR021522">
    <property type="entry name" value="MctB"/>
</dbReference>
<evidence type="ECO:0000313" key="3">
    <source>
        <dbReference type="Proteomes" id="UP000192591"/>
    </source>
</evidence>
<comment type="caution">
    <text evidence="2">The sequence shown here is derived from an EMBL/GenBank/DDBJ whole genome shotgun (WGS) entry which is preliminary data.</text>
</comment>
<evidence type="ECO:0000313" key="2">
    <source>
        <dbReference type="EMBL" id="OQO94104.1"/>
    </source>
</evidence>
<dbReference type="Proteomes" id="UP000192591">
    <property type="component" value="Unassembled WGS sequence"/>
</dbReference>
<dbReference type="AlphaFoldDB" id="A0A1V9AAZ4"/>
<protein>
    <submittedName>
        <fullName evidence="2">Uncharacterized protein</fullName>
    </submittedName>
</protein>
<dbReference type="Pfam" id="PF11382">
    <property type="entry name" value="MctB"/>
    <property type="match status" value="1"/>
</dbReference>
<sequence length="272" mass="27615">MPVAAVVLAFAAGLGIGATALHGSALSSLAADRDSLADRIRLVSAERDAVRERVAELRRTMTEFAPSVVDGTLAGRTVVLVDTPDVAEPARTAMRDLLEAAGSTVTGEVRLTSDFTGIGQTDQLRDLATTLQPAGVRLPVGGEPGSLAGALLGSVLLLDAPSGQEQATEQERRDVLAALRHAGFLTDRPGGSADAVEPAELAVVLAGAEPTRWLSRFAEQLDRAGGGAVLAGPGSPGSPGDGEPGAEPPRVASAATPEGRLSAVLALRQRSG</sequence>
<keyword evidence="3" id="KW-1185">Reference proteome</keyword>
<accession>A0A1V9AAZ4</accession>
<dbReference type="GO" id="GO:0016020">
    <property type="term" value="C:membrane"/>
    <property type="evidence" value="ECO:0007669"/>
    <property type="project" value="InterPro"/>
</dbReference>
<dbReference type="EMBL" id="MWIH01000003">
    <property type="protein sequence ID" value="OQO94104.1"/>
    <property type="molecule type" value="Genomic_DNA"/>
</dbReference>
<organism evidence="2 3">
    <name type="scientific">Saccharomonospora piscinae</name>
    <dbReference type="NCBI Taxonomy" id="687388"/>
    <lineage>
        <taxon>Bacteria</taxon>
        <taxon>Bacillati</taxon>
        <taxon>Actinomycetota</taxon>
        <taxon>Actinomycetes</taxon>
        <taxon>Pseudonocardiales</taxon>
        <taxon>Pseudonocardiaceae</taxon>
        <taxon>Saccharomonospora</taxon>
    </lineage>
</organism>
<name>A0A1V9AAZ4_SACPI</name>
<proteinExistence type="predicted"/>
<gene>
    <name evidence="2" type="ORF">B1813_06295</name>
</gene>
<feature type="compositionally biased region" description="Gly residues" evidence="1">
    <location>
        <begin position="225"/>
        <end position="243"/>
    </location>
</feature>
<evidence type="ECO:0000256" key="1">
    <source>
        <dbReference type="SAM" id="MobiDB-lite"/>
    </source>
</evidence>
<feature type="region of interest" description="Disordered" evidence="1">
    <location>
        <begin position="225"/>
        <end position="260"/>
    </location>
</feature>